<dbReference type="EMBL" id="PDLO01000001">
    <property type="protein sequence ID" value="PHK99587.1"/>
    <property type="molecule type" value="Genomic_DNA"/>
</dbReference>
<dbReference type="GO" id="GO:0009432">
    <property type="term" value="P:SOS response"/>
    <property type="evidence" value="ECO:0007669"/>
    <property type="project" value="TreeGrafter"/>
</dbReference>
<dbReference type="PANTHER" id="PTHR21621">
    <property type="entry name" value="RIBOSOMAL PROTEIN S6 MODIFICATION PROTEIN"/>
    <property type="match status" value="1"/>
</dbReference>
<protein>
    <submittedName>
        <fullName evidence="12">30S ribosomal protein S6--L-glutamate ligase</fullName>
    </submittedName>
</protein>
<evidence type="ECO:0000256" key="8">
    <source>
        <dbReference type="ARBA" id="ARBA00022917"/>
    </source>
</evidence>
<dbReference type="Gene3D" id="3.40.50.20">
    <property type="match status" value="1"/>
</dbReference>
<dbReference type="InterPro" id="IPR013815">
    <property type="entry name" value="ATP_grasp_subdomain_1"/>
</dbReference>
<keyword evidence="6 10" id="KW-0067">ATP-binding</keyword>
<dbReference type="PROSITE" id="PS50975">
    <property type="entry name" value="ATP_GRASP"/>
    <property type="match status" value="1"/>
</dbReference>
<organism evidence="12 13">
    <name type="scientific">Neolewinella marina</name>
    <dbReference type="NCBI Taxonomy" id="438751"/>
    <lineage>
        <taxon>Bacteria</taxon>
        <taxon>Pseudomonadati</taxon>
        <taxon>Bacteroidota</taxon>
        <taxon>Saprospiria</taxon>
        <taxon>Saprospirales</taxon>
        <taxon>Lewinellaceae</taxon>
        <taxon>Neolewinella</taxon>
    </lineage>
</organism>
<keyword evidence="9" id="KW-0464">Manganese</keyword>
<keyword evidence="13" id="KW-1185">Reference proteome</keyword>
<evidence type="ECO:0000313" key="13">
    <source>
        <dbReference type="Proteomes" id="UP000226437"/>
    </source>
</evidence>
<dbReference type="InterPro" id="IPR013651">
    <property type="entry name" value="ATP-grasp_RimK-type"/>
</dbReference>
<keyword evidence="4" id="KW-0479">Metal-binding</keyword>
<evidence type="ECO:0000313" key="12">
    <source>
        <dbReference type="EMBL" id="PHK99587.1"/>
    </source>
</evidence>
<keyword evidence="3 12" id="KW-0436">Ligase</keyword>
<dbReference type="Gene3D" id="3.30.470.20">
    <property type="entry name" value="ATP-grasp fold, B domain"/>
    <property type="match status" value="1"/>
</dbReference>
<dbReference type="Pfam" id="PF18030">
    <property type="entry name" value="Rimk_N"/>
    <property type="match status" value="1"/>
</dbReference>
<sequence>MRMTVFSRGPGLYSTRRLMEAGEGLGHDMEVVDHALCSPILAGKKTSILHNGSPLRLPEVAIPRIGANITSRGVSLIRQLDALGVPHILSADGLLLARDKMSCLQRLAGAGIDVPRTVLCFSTWEARRIAPKMGPFPIVVKLLESTHGVGVALAHNLHQLDRLVEGFLQLQDRVVLQEYIRESKGADQRAFVVGDTIVAAMERRAAPGEFRANIHRGASAERIDLSESERELVLLTARTIGVEVAGVDLIRSHRGPLVMEVNASPGLEGIEGATKVDIAAAIIRYAEQKV</sequence>
<proteinExistence type="predicted"/>
<dbReference type="GO" id="GO:0018169">
    <property type="term" value="F:ribosomal S6-glutamic acid ligase activity"/>
    <property type="evidence" value="ECO:0007669"/>
    <property type="project" value="TreeGrafter"/>
</dbReference>
<evidence type="ECO:0000256" key="5">
    <source>
        <dbReference type="ARBA" id="ARBA00022741"/>
    </source>
</evidence>
<dbReference type="NCBIfam" id="TIGR00768">
    <property type="entry name" value="rimK_fam"/>
    <property type="match status" value="1"/>
</dbReference>
<comment type="cofactor">
    <cofactor evidence="1">
        <name>Mn(2+)</name>
        <dbReference type="ChEBI" id="CHEBI:29035"/>
    </cofactor>
</comment>
<name>A0A2G0CI32_9BACT</name>
<gene>
    <name evidence="12" type="ORF">CGL56_00600</name>
</gene>
<dbReference type="Pfam" id="PF08443">
    <property type="entry name" value="RimK"/>
    <property type="match status" value="1"/>
</dbReference>
<dbReference type="GO" id="GO:0046872">
    <property type="term" value="F:metal ion binding"/>
    <property type="evidence" value="ECO:0007669"/>
    <property type="project" value="UniProtKB-KW"/>
</dbReference>
<dbReference type="Gene3D" id="3.30.1490.20">
    <property type="entry name" value="ATP-grasp fold, A domain"/>
    <property type="match status" value="1"/>
</dbReference>
<accession>A0A2G0CI32</accession>
<dbReference type="AlphaFoldDB" id="A0A2G0CI32"/>
<keyword evidence="12" id="KW-0687">Ribonucleoprotein</keyword>
<comment type="cofactor">
    <cofactor evidence="2">
        <name>Mg(2+)</name>
        <dbReference type="ChEBI" id="CHEBI:18420"/>
    </cofactor>
</comment>
<feature type="domain" description="ATP-grasp" evidence="11">
    <location>
        <begin position="104"/>
        <end position="287"/>
    </location>
</feature>
<dbReference type="OrthoDB" id="3865600at2"/>
<dbReference type="InterPro" id="IPR011761">
    <property type="entry name" value="ATP-grasp"/>
</dbReference>
<evidence type="ECO:0000256" key="4">
    <source>
        <dbReference type="ARBA" id="ARBA00022723"/>
    </source>
</evidence>
<dbReference type="GO" id="GO:0005737">
    <property type="term" value="C:cytoplasm"/>
    <property type="evidence" value="ECO:0007669"/>
    <property type="project" value="TreeGrafter"/>
</dbReference>
<evidence type="ECO:0000256" key="6">
    <source>
        <dbReference type="ARBA" id="ARBA00022840"/>
    </source>
</evidence>
<evidence type="ECO:0000256" key="2">
    <source>
        <dbReference type="ARBA" id="ARBA00001946"/>
    </source>
</evidence>
<reference evidence="12 13" key="1">
    <citation type="submission" date="2017-10" db="EMBL/GenBank/DDBJ databases">
        <title>The draft genome sequence of Lewinella marina KCTC 32374.</title>
        <authorList>
            <person name="Wang K."/>
        </authorList>
    </citation>
    <scope>NUCLEOTIDE SEQUENCE [LARGE SCALE GENOMIC DNA]</scope>
    <source>
        <strain evidence="12 13">MKG-38</strain>
    </source>
</reference>
<evidence type="ECO:0000256" key="1">
    <source>
        <dbReference type="ARBA" id="ARBA00001936"/>
    </source>
</evidence>
<keyword evidence="7" id="KW-0460">Magnesium</keyword>
<evidence type="ECO:0000256" key="3">
    <source>
        <dbReference type="ARBA" id="ARBA00022598"/>
    </source>
</evidence>
<evidence type="ECO:0000256" key="9">
    <source>
        <dbReference type="ARBA" id="ARBA00023211"/>
    </source>
</evidence>
<dbReference type="GO" id="GO:0005840">
    <property type="term" value="C:ribosome"/>
    <property type="evidence" value="ECO:0007669"/>
    <property type="project" value="UniProtKB-KW"/>
</dbReference>
<dbReference type="InterPro" id="IPR041107">
    <property type="entry name" value="Rimk_N"/>
</dbReference>
<dbReference type="GO" id="GO:0006412">
    <property type="term" value="P:translation"/>
    <property type="evidence" value="ECO:0007669"/>
    <property type="project" value="UniProtKB-KW"/>
</dbReference>
<keyword evidence="8" id="KW-0648">Protein biosynthesis</keyword>
<dbReference type="InterPro" id="IPR004666">
    <property type="entry name" value="Rp_bS6_RimK/Lys_biosynth_LsyX"/>
</dbReference>
<dbReference type="SUPFAM" id="SSF56059">
    <property type="entry name" value="Glutathione synthetase ATP-binding domain-like"/>
    <property type="match status" value="1"/>
</dbReference>
<dbReference type="Proteomes" id="UP000226437">
    <property type="component" value="Unassembled WGS sequence"/>
</dbReference>
<dbReference type="GO" id="GO:0005524">
    <property type="term" value="F:ATP binding"/>
    <property type="evidence" value="ECO:0007669"/>
    <property type="project" value="UniProtKB-UniRule"/>
</dbReference>
<evidence type="ECO:0000256" key="7">
    <source>
        <dbReference type="ARBA" id="ARBA00022842"/>
    </source>
</evidence>
<keyword evidence="12" id="KW-0689">Ribosomal protein</keyword>
<comment type="caution">
    <text evidence="12">The sequence shown here is derived from an EMBL/GenBank/DDBJ whole genome shotgun (WGS) entry which is preliminary data.</text>
</comment>
<evidence type="ECO:0000256" key="10">
    <source>
        <dbReference type="PROSITE-ProRule" id="PRU00409"/>
    </source>
</evidence>
<evidence type="ECO:0000259" key="11">
    <source>
        <dbReference type="PROSITE" id="PS50975"/>
    </source>
</evidence>
<dbReference type="PANTHER" id="PTHR21621:SF7">
    <property type="entry name" value="RIBOSOMAL PROTEIN BS6--L-GLUTAMATE LIGASE"/>
    <property type="match status" value="1"/>
</dbReference>
<keyword evidence="5 10" id="KW-0547">Nucleotide-binding</keyword>